<sequence length="175" mass="19301">MRSCHVALLCVQENPGADPQCWIQCLCFSSDSASFPAPGQPALVKRANGGNDLQMEIFSGFVPSAKEIFFSVEGFFSDVDDCSINYSEVRHGSSEAFLHPVEFILDKSNVRGHVFPDRKVAGNDRRLVTVLCTMTGIRLPQSVFMVDFGFLPTYFGLLISDFMTLVLPCRHVPGS</sequence>
<protein>
    <submittedName>
        <fullName evidence="1">Uncharacterized protein</fullName>
    </submittedName>
</protein>
<reference evidence="1" key="1">
    <citation type="submission" date="2017-07" db="EMBL/GenBank/DDBJ databases">
        <title>Taro Niue Genome Assembly and Annotation.</title>
        <authorList>
            <person name="Atibalentja N."/>
            <person name="Keating K."/>
            <person name="Fields C.J."/>
        </authorList>
    </citation>
    <scope>NUCLEOTIDE SEQUENCE</scope>
    <source>
        <strain evidence="1">Niue_2</strain>
        <tissue evidence="1">Leaf</tissue>
    </source>
</reference>
<dbReference type="EMBL" id="NMUH01002697">
    <property type="protein sequence ID" value="MQM01563.1"/>
    <property type="molecule type" value="Genomic_DNA"/>
</dbReference>
<keyword evidence="2" id="KW-1185">Reference proteome</keyword>
<proteinExistence type="predicted"/>
<dbReference type="AlphaFoldDB" id="A0A843VR00"/>
<evidence type="ECO:0000313" key="1">
    <source>
        <dbReference type="EMBL" id="MQM01563.1"/>
    </source>
</evidence>
<name>A0A843VR00_COLES</name>
<dbReference type="Proteomes" id="UP000652761">
    <property type="component" value="Unassembled WGS sequence"/>
</dbReference>
<gene>
    <name evidence="1" type="ORF">Taro_034325</name>
</gene>
<comment type="caution">
    <text evidence="1">The sequence shown here is derived from an EMBL/GenBank/DDBJ whole genome shotgun (WGS) entry which is preliminary data.</text>
</comment>
<evidence type="ECO:0000313" key="2">
    <source>
        <dbReference type="Proteomes" id="UP000652761"/>
    </source>
</evidence>
<accession>A0A843VR00</accession>
<organism evidence="1 2">
    <name type="scientific">Colocasia esculenta</name>
    <name type="common">Wild taro</name>
    <name type="synonym">Arum esculentum</name>
    <dbReference type="NCBI Taxonomy" id="4460"/>
    <lineage>
        <taxon>Eukaryota</taxon>
        <taxon>Viridiplantae</taxon>
        <taxon>Streptophyta</taxon>
        <taxon>Embryophyta</taxon>
        <taxon>Tracheophyta</taxon>
        <taxon>Spermatophyta</taxon>
        <taxon>Magnoliopsida</taxon>
        <taxon>Liliopsida</taxon>
        <taxon>Araceae</taxon>
        <taxon>Aroideae</taxon>
        <taxon>Colocasieae</taxon>
        <taxon>Colocasia</taxon>
    </lineage>
</organism>